<sequence length="1176" mass="131201">MVKQKRLSNSFSTGGGGSFFEANIQAAFVTLMVTGGHSPCLPCWPIVEIKLQGKIHGFDTDDLIVLIEDAEGGGQRRLLGQIKHSLPITKGSKVFGEVIQAAWNDFNNLDNFTKGKDVLALITGPMSAIDQRNVLWLLEHARRTKDVGEFYLHVKTANFSPENCEEKLAAIEFHLEAANGGSAVSKDQLYEFLRHFHVVGYDLDNESGVVLSLLHSHISQFDSKLAQWIWPRIVNFVQTWNKAAGTITLQNIPEDILEAFKRRVVAAFPKELAVVGQQETIDWGRHPDASYLALALLIGSWDDNNKSDTQEISTFLGISYEEWLGKARDMLQAPDTPLSIKNGIWKVSRRPELWSKLGSRILDQNLDVFQRLGIKVLTEHDPALELPTDERYAANIRGKITTYSQSLRKGVAEGLALVGSHPEAATNSTQGKAEATSILAVRGILSDADWQVWGSLSNLLPALAEAAPLQFIDAVESSLQRSPSPFDELFAQEGNGITGGSYLAGLLWALEGLAWDPDVLVRASVLLAELASHDPGGKWSNRPANSLSTILLPWLPQTLAAIEKRKVAVQTVLTEQPEAGWNLLLHLLPGHQQTSSGAHKPQWRNVISEDWESGVTQGEYWDQVSAYADLAVNASIGDPEKLTQLVSRLDDLPPSAFDKLLNELTSPGIIGLAEQRRREIWDALVGFTSKHRKFSDADWALPEGLVTRIEEAAKALEPESAFELNRHLFSDRDFDLYDENGDWQDQQRKLEEKRESAVNAILVEGGLSEVMLFAEAVVSARQVGYALGAIEDSSIDHSILPSFLNESPTKLKQFIGAFIWRRHIIWGWGWSDSVVGLDWSREQKARFLCELPFSKGTWDRATIWLGEQEKLYWSQVWANPYHSEDDLSIAVEKLNEYGRPYAAIECLYKMLLDNKTASVEQSVEALLLAVSSPEKSGSLVSHHVVRLIEFLQSEPSVSEIDLFKVEWAYLPLLTSRDEGNPNYLERKLAAEPEFFCELIRLIYRSKNDDASLTQHSESAKEVATNAWRLLHDWRTPPGMQLDGSFSESHFIEWLSAVKAACAKSGHLEVALIHVGGVLIHAPSDPDGLWIDKTVGAALNDRDDQDMRNGYRTAVFNSRGVHWVDPTGKPEKELADHYRRKADDVENAGFQRFAATLKELAMSYDREAARVMTEHEV</sequence>
<protein>
    <submittedName>
        <fullName evidence="1">Uncharacterized protein</fullName>
    </submittedName>
</protein>
<dbReference type="EMBL" id="JAVDTT010000001">
    <property type="protein sequence ID" value="MDR6840549.1"/>
    <property type="molecule type" value="Genomic_DNA"/>
</dbReference>
<organism evidence="1 2">
    <name type="scientific">Pseudoxanthomonas sacheonensis</name>
    <dbReference type="NCBI Taxonomy" id="443615"/>
    <lineage>
        <taxon>Bacteria</taxon>
        <taxon>Pseudomonadati</taxon>
        <taxon>Pseudomonadota</taxon>
        <taxon>Gammaproteobacteria</taxon>
        <taxon>Lysobacterales</taxon>
        <taxon>Lysobacteraceae</taxon>
        <taxon>Pseudoxanthomonas</taxon>
    </lineage>
</organism>
<accession>A0ABU1RP47</accession>
<name>A0ABU1RP47_9GAMM</name>
<evidence type="ECO:0000313" key="2">
    <source>
        <dbReference type="Proteomes" id="UP001254759"/>
    </source>
</evidence>
<evidence type="ECO:0000313" key="1">
    <source>
        <dbReference type="EMBL" id="MDR6840549.1"/>
    </source>
</evidence>
<keyword evidence="2" id="KW-1185">Reference proteome</keyword>
<comment type="caution">
    <text evidence="1">The sequence shown here is derived from an EMBL/GenBank/DDBJ whole genome shotgun (WGS) entry which is preliminary data.</text>
</comment>
<reference evidence="1 2" key="1">
    <citation type="submission" date="2023-07" db="EMBL/GenBank/DDBJ databases">
        <title>Sorghum-associated microbial communities from plants grown in Nebraska, USA.</title>
        <authorList>
            <person name="Schachtman D."/>
        </authorList>
    </citation>
    <scope>NUCLEOTIDE SEQUENCE [LARGE SCALE GENOMIC DNA]</scope>
    <source>
        <strain evidence="1 2">BE107</strain>
    </source>
</reference>
<dbReference type="Proteomes" id="UP001254759">
    <property type="component" value="Unassembled WGS sequence"/>
</dbReference>
<gene>
    <name evidence="1" type="ORF">J2W94_000813</name>
</gene>
<proteinExistence type="predicted"/>